<comment type="caution">
    <text evidence="1">The sequence shown here is derived from an EMBL/GenBank/DDBJ whole genome shotgun (WGS) entry which is preliminary data.</text>
</comment>
<dbReference type="InterPro" id="IPR011013">
    <property type="entry name" value="Gal_mutarotase_sf_dom"/>
</dbReference>
<dbReference type="GO" id="GO:0005975">
    <property type="term" value="P:carbohydrate metabolic process"/>
    <property type="evidence" value="ECO:0007669"/>
    <property type="project" value="InterPro"/>
</dbReference>
<dbReference type="GO" id="GO:0030246">
    <property type="term" value="F:carbohydrate binding"/>
    <property type="evidence" value="ECO:0007669"/>
    <property type="project" value="InterPro"/>
</dbReference>
<dbReference type="InterPro" id="IPR037481">
    <property type="entry name" value="LacX"/>
</dbReference>
<dbReference type="CDD" id="cd09024">
    <property type="entry name" value="Aldose_epim_lacX"/>
    <property type="match status" value="1"/>
</dbReference>
<sequence>MSELRLMENEFLKVGIADKGAEVQSIFSKEMQKEVLWYGDRQYWDRRSPILFPNVGRHYENYYLYQGKRYDTVQHGFARDLIFECIEQKADLLKYQVADTEETRSYFPFAFTLTITYKLEKNSLSVQWAVENPNSRTMYFTIGGHPGFNVPILEHTRQTDYKLLFKKQGPLNYKLVHGMTGTADGTKTYPLELEDYGEYRGCPITEHMFDRDALIFDDAQIDWAGIGYPDGTPYISMECSGFTNFGIWTAPQGPYICLEPWQGRCDDYGFQGEISEKPDVVALDEGKTFQLGYVITVYPKKEENR</sequence>
<gene>
    <name evidence="1" type="ORF">H9753_00155</name>
</gene>
<evidence type="ECO:0000313" key="2">
    <source>
        <dbReference type="Proteomes" id="UP000823886"/>
    </source>
</evidence>
<dbReference type="Gene3D" id="2.70.98.10">
    <property type="match status" value="1"/>
</dbReference>
<proteinExistence type="predicted"/>
<dbReference type="InterPro" id="IPR008183">
    <property type="entry name" value="Aldose_1/G6P_1-epimerase"/>
</dbReference>
<dbReference type="AlphaFoldDB" id="A0A9D2PKT2"/>
<name>A0A9D2PKT2_9FIRM</name>
<accession>A0A9D2PKT2</accession>
<dbReference type="InterPro" id="IPR014718">
    <property type="entry name" value="GH-type_carb-bd"/>
</dbReference>
<organism evidence="1 2">
    <name type="scientific">Candidatus Blautia merdavium</name>
    <dbReference type="NCBI Taxonomy" id="2838494"/>
    <lineage>
        <taxon>Bacteria</taxon>
        <taxon>Bacillati</taxon>
        <taxon>Bacillota</taxon>
        <taxon>Clostridia</taxon>
        <taxon>Lachnospirales</taxon>
        <taxon>Lachnospiraceae</taxon>
        <taxon>Blautia</taxon>
    </lineage>
</organism>
<dbReference type="Pfam" id="PF01263">
    <property type="entry name" value="Aldose_epim"/>
    <property type="match status" value="1"/>
</dbReference>
<dbReference type="PANTHER" id="PTHR11122">
    <property type="entry name" value="APOSPORY-ASSOCIATED PROTEIN C-RELATED"/>
    <property type="match status" value="1"/>
</dbReference>
<evidence type="ECO:0000313" key="1">
    <source>
        <dbReference type="EMBL" id="HJC62014.1"/>
    </source>
</evidence>
<dbReference type="SUPFAM" id="SSF74650">
    <property type="entry name" value="Galactose mutarotase-like"/>
    <property type="match status" value="1"/>
</dbReference>
<dbReference type="GO" id="GO:0016853">
    <property type="term" value="F:isomerase activity"/>
    <property type="evidence" value="ECO:0007669"/>
    <property type="project" value="InterPro"/>
</dbReference>
<reference evidence="1" key="2">
    <citation type="submission" date="2021-04" db="EMBL/GenBank/DDBJ databases">
        <authorList>
            <person name="Gilroy R."/>
        </authorList>
    </citation>
    <scope>NUCLEOTIDE SEQUENCE</scope>
    <source>
        <strain evidence="1">ChiBcec2-3848</strain>
    </source>
</reference>
<dbReference type="Proteomes" id="UP000823886">
    <property type="component" value="Unassembled WGS sequence"/>
</dbReference>
<reference evidence="1" key="1">
    <citation type="journal article" date="2021" name="PeerJ">
        <title>Extensive microbial diversity within the chicken gut microbiome revealed by metagenomics and culture.</title>
        <authorList>
            <person name="Gilroy R."/>
            <person name="Ravi A."/>
            <person name="Getino M."/>
            <person name="Pursley I."/>
            <person name="Horton D.L."/>
            <person name="Alikhan N.F."/>
            <person name="Baker D."/>
            <person name="Gharbi K."/>
            <person name="Hall N."/>
            <person name="Watson M."/>
            <person name="Adriaenssens E.M."/>
            <person name="Foster-Nyarko E."/>
            <person name="Jarju S."/>
            <person name="Secka A."/>
            <person name="Antonio M."/>
            <person name="Oren A."/>
            <person name="Chaudhuri R.R."/>
            <person name="La Ragione R."/>
            <person name="Hildebrand F."/>
            <person name="Pallen M.J."/>
        </authorList>
    </citation>
    <scope>NUCLEOTIDE SEQUENCE</scope>
    <source>
        <strain evidence="1">ChiBcec2-3848</strain>
    </source>
</reference>
<dbReference type="EMBL" id="DWVZ01000002">
    <property type="protein sequence ID" value="HJC62014.1"/>
    <property type="molecule type" value="Genomic_DNA"/>
</dbReference>
<protein>
    <submittedName>
        <fullName evidence="1">Aldose 1-epimerase family protein</fullName>
    </submittedName>
</protein>
<dbReference type="PANTHER" id="PTHR11122:SF13">
    <property type="entry name" value="GLUCOSE-6-PHOSPHATE 1-EPIMERASE"/>
    <property type="match status" value="1"/>
</dbReference>